<sequence>MPTDHRGTELNDNHRPTPRVGMFTNLLKWTAYNSRTAPFADSQGKAITEPHKRSMAAQDAFQTHERVPGEMKHFGFAGPQGYSKSEYEGSRPIMRSIDEVGFQYAPTVYDVNNDMTHQLDTGYWTKRGAKKKSKEMLASNTEIYSIKPDEA</sequence>
<reference evidence="1" key="1">
    <citation type="submission" date="2020-05" db="EMBL/GenBank/DDBJ databases">
        <authorList>
            <person name="Chiriac C."/>
            <person name="Salcher M."/>
            <person name="Ghai R."/>
            <person name="Kavagutti S V."/>
        </authorList>
    </citation>
    <scope>NUCLEOTIDE SEQUENCE</scope>
</reference>
<gene>
    <name evidence="1" type="ORF">UFOVP361_82</name>
</gene>
<proteinExistence type="predicted"/>
<name>A0A6J7WZX1_9CAUD</name>
<organism evidence="1">
    <name type="scientific">uncultured Caudovirales phage</name>
    <dbReference type="NCBI Taxonomy" id="2100421"/>
    <lineage>
        <taxon>Viruses</taxon>
        <taxon>Duplodnaviria</taxon>
        <taxon>Heunggongvirae</taxon>
        <taxon>Uroviricota</taxon>
        <taxon>Caudoviricetes</taxon>
        <taxon>Peduoviridae</taxon>
        <taxon>Maltschvirus</taxon>
        <taxon>Maltschvirus maltsch</taxon>
    </lineage>
</organism>
<accession>A0A6J7WZX1</accession>
<evidence type="ECO:0000313" key="1">
    <source>
        <dbReference type="EMBL" id="CAB5222282.1"/>
    </source>
</evidence>
<dbReference type="EMBL" id="LR798301">
    <property type="protein sequence ID" value="CAB5222282.1"/>
    <property type="molecule type" value="Genomic_DNA"/>
</dbReference>
<protein>
    <submittedName>
        <fullName evidence="1">Uncharacterized protein</fullName>
    </submittedName>
</protein>